<dbReference type="PANTHER" id="PTHR30126">
    <property type="entry name" value="HTH-TYPE TRANSCRIPTIONAL REGULATOR"/>
    <property type="match status" value="1"/>
</dbReference>
<dbReference type="InterPro" id="IPR036388">
    <property type="entry name" value="WH-like_DNA-bd_sf"/>
</dbReference>
<feature type="domain" description="HTH lysR-type" evidence="5">
    <location>
        <begin position="1"/>
        <end position="58"/>
    </location>
</feature>
<comment type="caution">
    <text evidence="6">The sequence shown here is derived from an EMBL/GenBank/DDBJ whole genome shotgun (WGS) entry which is preliminary data.</text>
</comment>
<dbReference type="AlphaFoldDB" id="A0A1C3E682"/>
<dbReference type="STRING" id="1080227.A8L45_22990"/>
<accession>A0A1C3E682</accession>
<dbReference type="RefSeq" id="WP_068905680.1">
    <property type="nucleotide sequence ID" value="NZ_JBHUIF010000030.1"/>
</dbReference>
<dbReference type="EMBL" id="LYBM01000086">
    <property type="protein sequence ID" value="ODA28754.1"/>
    <property type="molecule type" value="Genomic_DNA"/>
</dbReference>
<gene>
    <name evidence="6" type="ORF">A8L45_22990</name>
</gene>
<dbReference type="InterPro" id="IPR005119">
    <property type="entry name" value="LysR_subst-bd"/>
</dbReference>
<dbReference type="PANTHER" id="PTHR30126:SF81">
    <property type="entry name" value="HTH-TYPE TRANSCRIPTIONAL REGULATOR ILVY"/>
    <property type="match status" value="1"/>
</dbReference>
<dbReference type="GO" id="GO:0000976">
    <property type="term" value="F:transcription cis-regulatory region binding"/>
    <property type="evidence" value="ECO:0007669"/>
    <property type="project" value="TreeGrafter"/>
</dbReference>
<evidence type="ECO:0000256" key="3">
    <source>
        <dbReference type="ARBA" id="ARBA00023125"/>
    </source>
</evidence>
<evidence type="ECO:0000313" key="7">
    <source>
        <dbReference type="Proteomes" id="UP000094936"/>
    </source>
</evidence>
<comment type="similarity">
    <text evidence="1">Belongs to the LysR transcriptional regulatory family.</text>
</comment>
<keyword evidence="2" id="KW-0805">Transcription regulation</keyword>
<dbReference type="SUPFAM" id="SSF53850">
    <property type="entry name" value="Periplasmic binding protein-like II"/>
    <property type="match status" value="1"/>
</dbReference>
<organism evidence="6 7">
    <name type="scientific">Veronia pacifica</name>
    <dbReference type="NCBI Taxonomy" id="1080227"/>
    <lineage>
        <taxon>Bacteria</taxon>
        <taxon>Pseudomonadati</taxon>
        <taxon>Pseudomonadota</taxon>
        <taxon>Gammaproteobacteria</taxon>
        <taxon>Vibrionales</taxon>
        <taxon>Vibrionaceae</taxon>
        <taxon>Veronia</taxon>
    </lineage>
</organism>
<keyword evidence="4" id="KW-0804">Transcription</keyword>
<keyword evidence="7" id="KW-1185">Reference proteome</keyword>
<dbReference type="FunFam" id="1.10.10.10:FF:000001">
    <property type="entry name" value="LysR family transcriptional regulator"/>
    <property type="match status" value="1"/>
</dbReference>
<protein>
    <submittedName>
        <fullName evidence="6">Transcriptional regulator IlvY</fullName>
    </submittedName>
</protein>
<dbReference type="NCBIfam" id="NF008722">
    <property type="entry name" value="PRK11716.1"/>
    <property type="match status" value="1"/>
</dbReference>
<dbReference type="PROSITE" id="PS50931">
    <property type="entry name" value="HTH_LYSR"/>
    <property type="match status" value="1"/>
</dbReference>
<evidence type="ECO:0000256" key="2">
    <source>
        <dbReference type="ARBA" id="ARBA00023015"/>
    </source>
</evidence>
<reference evidence="6 7" key="1">
    <citation type="submission" date="2016-05" db="EMBL/GenBank/DDBJ databases">
        <title>Genomic Taxonomy of the Vibrionaceae.</title>
        <authorList>
            <person name="Gomez-Gil B."/>
            <person name="Enciso-Ibarra J."/>
        </authorList>
    </citation>
    <scope>NUCLEOTIDE SEQUENCE [LARGE SCALE GENOMIC DNA]</scope>
    <source>
        <strain evidence="6 7">CAIM 1920</strain>
    </source>
</reference>
<dbReference type="Proteomes" id="UP000094936">
    <property type="component" value="Unassembled WGS sequence"/>
</dbReference>
<sequence>MNIKNLQYFLHLCDSQSFNKTATSMHISPSALSRIIQRLEQDVGQKLLTRTNRSVALTAAGKQLAPVAMQIVTDWQNIVSVIREEDPNLKGQLKVFCSVTASYSHLPDLLNRFRQFYPQIEILLQTGDPALSTSQIMDDSADIAIGAKPKLLPNDLYFKVWDKVSMSVIAPSLGTHLVGKTKDDTNWDNVPLILPESGRARDNANDWLKRYTRKPNIYAQISGHEGIVSMVALGCGVGIAPDVVIDNSPVKDKVEKLNLEPVEALELGLCCRKSRSNEPLLAAMMSLLS</sequence>
<dbReference type="Gene3D" id="3.40.190.10">
    <property type="entry name" value="Periplasmic binding protein-like II"/>
    <property type="match status" value="2"/>
</dbReference>
<dbReference type="InterPro" id="IPR000847">
    <property type="entry name" value="LysR_HTH_N"/>
</dbReference>
<dbReference type="Pfam" id="PF00126">
    <property type="entry name" value="HTH_1"/>
    <property type="match status" value="1"/>
</dbReference>
<dbReference type="Pfam" id="PF03466">
    <property type="entry name" value="LysR_substrate"/>
    <property type="match status" value="1"/>
</dbReference>
<evidence type="ECO:0000313" key="6">
    <source>
        <dbReference type="EMBL" id="ODA28754.1"/>
    </source>
</evidence>
<evidence type="ECO:0000259" key="5">
    <source>
        <dbReference type="PROSITE" id="PS50931"/>
    </source>
</evidence>
<dbReference type="SUPFAM" id="SSF46785">
    <property type="entry name" value="Winged helix' DNA-binding domain"/>
    <property type="match status" value="1"/>
</dbReference>
<proteinExistence type="inferred from homology"/>
<evidence type="ECO:0000256" key="4">
    <source>
        <dbReference type="ARBA" id="ARBA00023163"/>
    </source>
</evidence>
<dbReference type="Gene3D" id="1.10.10.10">
    <property type="entry name" value="Winged helix-like DNA-binding domain superfamily/Winged helix DNA-binding domain"/>
    <property type="match status" value="1"/>
</dbReference>
<dbReference type="GO" id="GO:0003700">
    <property type="term" value="F:DNA-binding transcription factor activity"/>
    <property type="evidence" value="ECO:0007669"/>
    <property type="project" value="InterPro"/>
</dbReference>
<dbReference type="OrthoDB" id="9803735at2"/>
<keyword evidence="3" id="KW-0238">DNA-binding</keyword>
<evidence type="ECO:0000256" key="1">
    <source>
        <dbReference type="ARBA" id="ARBA00009437"/>
    </source>
</evidence>
<dbReference type="InterPro" id="IPR036390">
    <property type="entry name" value="WH_DNA-bd_sf"/>
</dbReference>
<name>A0A1C3E682_9GAMM</name>